<keyword evidence="3" id="KW-0032">Aminotransferase</keyword>
<evidence type="ECO:0000313" key="4">
    <source>
        <dbReference type="Proteomes" id="UP000825051"/>
    </source>
</evidence>
<sequence>MTIDRKTFLRGLGVGAIGTFAAPALLAGHSSKEASSTAVKLPAFDASGPEPFWAAVQASYVIEPPLMYFNTGGLGPAPRRVLDIFTRTMMAHQRVSDTGHDLFDGAREEVAKFFAVKPEEVCFTRNATEGNSIVAAGLRLAKGDEVIFESHAHPGGSFPWVNQQQLNGIVVKLFDPDPASPEGNLERIKALITPRTKVIQVSHVTAPTGIVFPVAEIAKLARQHGAWFHIDGAQSAGMFPFGLRDTGCDSFATSGHKWLGGPHETGIFYVRHERQDTLAPIEVGAYSGELPFLPGTLKYVDSAVRYEYATRSAASIVALAEALRFQEEIGRERIAAHGRALAEQLRAGLAKIPDVEILTPTRPEMRGSITTFRSSRLPYDKLFGELWGKYHCRCRPVSEQKLDALRVSTHSFNSPAQVDHLLEGITTVLRKA</sequence>
<name>A0A8F9TUF5_9BACT</name>
<feature type="domain" description="Aminotransferase class V" evidence="2">
    <location>
        <begin position="98"/>
        <end position="374"/>
    </location>
</feature>
<evidence type="ECO:0000256" key="1">
    <source>
        <dbReference type="ARBA" id="ARBA00022898"/>
    </source>
</evidence>
<dbReference type="EMBL" id="CP080507">
    <property type="protein sequence ID" value="QYM79260.1"/>
    <property type="molecule type" value="Genomic_DNA"/>
</dbReference>
<dbReference type="PANTHER" id="PTHR43586">
    <property type="entry name" value="CYSTEINE DESULFURASE"/>
    <property type="match status" value="1"/>
</dbReference>
<dbReference type="PANTHER" id="PTHR43586:SF15">
    <property type="entry name" value="BLR3095 PROTEIN"/>
    <property type="match status" value="1"/>
</dbReference>
<proteinExistence type="predicted"/>
<dbReference type="Pfam" id="PF00266">
    <property type="entry name" value="Aminotran_5"/>
    <property type="match status" value="1"/>
</dbReference>
<dbReference type="InterPro" id="IPR015424">
    <property type="entry name" value="PyrdxlP-dep_Trfase"/>
</dbReference>
<dbReference type="GO" id="GO:0008483">
    <property type="term" value="F:transaminase activity"/>
    <property type="evidence" value="ECO:0007669"/>
    <property type="project" value="UniProtKB-KW"/>
</dbReference>
<evidence type="ECO:0000313" key="3">
    <source>
        <dbReference type="EMBL" id="QYM79260.1"/>
    </source>
</evidence>
<dbReference type="Gene3D" id="3.40.640.10">
    <property type="entry name" value="Type I PLP-dependent aspartate aminotransferase-like (Major domain)"/>
    <property type="match status" value="1"/>
</dbReference>
<accession>A0A8F9TUF5</accession>
<dbReference type="InterPro" id="IPR015421">
    <property type="entry name" value="PyrdxlP-dep_Trfase_major"/>
</dbReference>
<dbReference type="InterPro" id="IPR015422">
    <property type="entry name" value="PyrdxlP-dep_Trfase_small"/>
</dbReference>
<keyword evidence="3" id="KW-0808">Transferase</keyword>
<organism evidence="3 4">
    <name type="scientific">Horticoccus luteus</name>
    <dbReference type="NCBI Taxonomy" id="2862869"/>
    <lineage>
        <taxon>Bacteria</taxon>
        <taxon>Pseudomonadati</taxon>
        <taxon>Verrucomicrobiota</taxon>
        <taxon>Opitutia</taxon>
        <taxon>Opitutales</taxon>
        <taxon>Opitutaceae</taxon>
        <taxon>Horticoccus</taxon>
    </lineage>
</organism>
<dbReference type="Proteomes" id="UP000825051">
    <property type="component" value="Chromosome"/>
</dbReference>
<dbReference type="KEGG" id="ole:K0B96_01180"/>
<keyword evidence="4" id="KW-1185">Reference proteome</keyword>
<dbReference type="AlphaFoldDB" id="A0A8F9TUF5"/>
<keyword evidence="1" id="KW-0663">Pyridoxal phosphate</keyword>
<dbReference type="Gene3D" id="3.90.1150.10">
    <property type="entry name" value="Aspartate Aminotransferase, domain 1"/>
    <property type="match status" value="1"/>
</dbReference>
<dbReference type="RefSeq" id="WP_220162906.1">
    <property type="nucleotide sequence ID" value="NZ_CP080507.1"/>
</dbReference>
<dbReference type="InterPro" id="IPR000192">
    <property type="entry name" value="Aminotrans_V_dom"/>
</dbReference>
<reference evidence="3" key="1">
    <citation type="submission" date="2021-08" db="EMBL/GenBank/DDBJ databases">
        <title>Genome of a novel bacterium of the phylum Verrucomicrobia, Oleiharenicola sp. KSB-15.</title>
        <authorList>
            <person name="Chung J.-H."/>
            <person name="Ahn J.-H."/>
            <person name="Yoon Y."/>
            <person name="Kim D.-Y."/>
            <person name="An S.-H."/>
            <person name="Park I."/>
            <person name="Yeon J."/>
        </authorList>
    </citation>
    <scope>NUCLEOTIDE SEQUENCE</scope>
    <source>
        <strain evidence="3">KSB-15</strain>
    </source>
</reference>
<gene>
    <name evidence="3" type="ORF">K0B96_01180</name>
</gene>
<dbReference type="SUPFAM" id="SSF53383">
    <property type="entry name" value="PLP-dependent transferases"/>
    <property type="match status" value="1"/>
</dbReference>
<evidence type="ECO:0000259" key="2">
    <source>
        <dbReference type="Pfam" id="PF00266"/>
    </source>
</evidence>
<protein>
    <submittedName>
        <fullName evidence="3">Aminotransferase class V-fold PLP-dependent enzyme</fullName>
    </submittedName>
</protein>